<dbReference type="CDD" id="cd14014">
    <property type="entry name" value="STKc_PknB_like"/>
    <property type="match status" value="1"/>
</dbReference>
<keyword evidence="2 9" id="KW-0808">Transferase</keyword>
<dbReference type="PROSITE" id="PS00108">
    <property type="entry name" value="PROTEIN_KINASE_ST"/>
    <property type="match status" value="1"/>
</dbReference>
<evidence type="ECO:0000256" key="5">
    <source>
        <dbReference type="ARBA" id="ARBA00022840"/>
    </source>
</evidence>
<feature type="domain" description="Protein kinase" evidence="8">
    <location>
        <begin position="82"/>
        <end position="339"/>
    </location>
</feature>
<dbReference type="InterPro" id="IPR000719">
    <property type="entry name" value="Prot_kinase_dom"/>
</dbReference>
<name>F0STC4_RUBBR</name>
<feature type="region of interest" description="Disordered" evidence="7">
    <location>
        <begin position="1"/>
        <end position="30"/>
    </location>
</feature>
<evidence type="ECO:0000256" key="1">
    <source>
        <dbReference type="ARBA" id="ARBA00022527"/>
    </source>
</evidence>
<dbReference type="Proteomes" id="UP000006860">
    <property type="component" value="Chromosome"/>
</dbReference>
<dbReference type="Gene3D" id="3.30.200.20">
    <property type="entry name" value="Phosphorylase Kinase, domain 1"/>
    <property type="match status" value="1"/>
</dbReference>
<dbReference type="Gene3D" id="1.10.510.10">
    <property type="entry name" value="Transferase(Phosphotransferase) domain 1"/>
    <property type="match status" value="1"/>
</dbReference>
<feature type="binding site" evidence="6">
    <location>
        <position position="111"/>
    </location>
    <ligand>
        <name>ATP</name>
        <dbReference type="ChEBI" id="CHEBI:30616"/>
    </ligand>
</feature>
<dbReference type="PANTHER" id="PTHR24350">
    <property type="entry name" value="SERINE/THREONINE-PROTEIN KINASE IAL-RELATED"/>
    <property type="match status" value="1"/>
</dbReference>
<dbReference type="eggNOG" id="COG0515">
    <property type="taxonomic scope" value="Bacteria"/>
</dbReference>
<dbReference type="PROSITE" id="PS00107">
    <property type="entry name" value="PROTEIN_KINASE_ATP"/>
    <property type="match status" value="1"/>
</dbReference>
<keyword evidence="10" id="KW-1185">Reference proteome</keyword>
<dbReference type="STRING" id="756272.Plabr_2787"/>
<keyword evidence="4 9" id="KW-0418">Kinase</keyword>
<dbReference type="SUPFAM" id="SSF56112">
    <property type="entry name" value="Protein kinase-like (PK-like)"/>
    <property type="match status" value="1"/>
</dbReference>
<dbReference type="GO" id="GO:0005524">
    <property type="term" value="F:ATP binding"/>
    <property type="evidence" value="ECO:0007669"/>
    <property type="project" value="UniProtKB-UniRule"/>
</dbReference>
<dbReference type="SMART" id="SM00220">
    <property type="entry name" value="S_TKc"/>
    <property type="match status" value="1"/>
</dbReference>
<dbReference type="InterPro" id="IPR008271">
    <property type="entry name" value="Ser/Thr_kinase_AS"/>
</dbReference>
<evidence type="ECO:0000259" key="8">
    <source>
        <dbReference type="PROSITE" id="PS50011"/>
    </source>
</evidence>
<dbReference type="InterPro" id="IPR017441">
    <property type="entry name" value="Protein_kinase_ATP_BS"/>
</dbReference>
<gene>
    <name evidence="9" type="ordered locus">Plabr_2787</name>
</gene>
<dbReference type="RefSeq" id="WP_013629110.1">
    <property type="nucleotide sequence ID" value="NC_015174.1"/>
</dbReference>
<evidence type="ECO:0000256" key="3">
    <source>
        <dbReference type="ARBA" id="ARBA00022741"/>
    </source>
</evidence>
<keyword evidence="3 6" id="KW-0547">Nucleotide-binding</keyword>
<evidence type="ECO:0000256" key="6">
    <source>
        <dbReference type="PROSITE-ProRule" id="PRU10141"/>
    </source>
</evidence>
<reference evidence="10" key="1">
    <citation type="submission" date="2011-02" db="EMBL/GenBank/DDBJ databases">
        <title>The complete genome of Planctomyces brasiliensis DSM 5305.</title>
        <authorList>
            <person name="Lucas S."/>
            <person name="Copeland A."/>
            <person name="Lapidus A."/>
            <person name="Bruce D."/>
            <person name="Goodwin L."/>
            <person name="Pitluck S."/>
            <person name="Kyrpides N."/>
            <person name="Mavromatis K."/>
            <person name="Pagani I."/>
            <person name="Ivanova N."/>
            <person name="Ovchinnikova G."/>
            <person name="Lu M."/>
            <person name="Detter J.C."/>
            <person name="Han C."/>
            <person name="Land M."/>
            <person name="Hauser L."/>
            <person name="Markowitz V."/>
            <person name="Cheng J.-F."/>
            <person name="Hugenholtz P."/>
            <person name="Woyke T."/>
            <person name="Wu D."/>
            <person name="Tindall B."/>
            <person name="Pomrenke H.G."/>
            <person name="Brambilla E."/>
            <person name="Klenk H.-P."/>
            <person name="Eisen J.A."/>
        </authorList>
    </citation>
    <scope>NUCLEOTIDE SEQUENCE [LARGE SCALE GENOMIC DNA]</scope>
    <source>
        <strain evidence="10">ATCC 49424 / DSM 5305 / JCM 21570 / IAM 15109 / NBRC 103401 / IFAM 1448</strain>
    </source>
</reference>
<dbReference type="HOGENOM" id="CLU_037620_0_0_0"/>
<protein>
    <submittedName>
        <fullName evidence="9">Serine/threonine protein kinase</fullName>
        <ecNumber evidence="9">2.7.11.25</ecNumber>
    </submittedName>
</protein>
<sequence>MTNKPVSSVSDANSIQGESTTELFQQPEPRSHILPGGNTVGFSQWLWDDSVGQVEDSAIDSAVLHPQDPEQDCIVGRQFSIYRCDALLGQGGMGRVYLAYHTHLARPCALKIAAPLQLSQKALQSLAAQEARFAASLMHPNIVTIYATGQEQGRQFIEMELVAGGSLKQLIRQEGPLPVLLAMKYATAIAGAIDHAHRQGVRHRDIKPENILICTRGVPKLADFGLAYHMERIESLPQGAICGTLPYLAPEVIRTGEHTPHADVYALGITLFHALTGRLPFYADNADELIQLISTASFPEIRKLRPDIPLNVAEAVASLTARDPDNRPADGTEAWHLLGSVLGQLRDVKSILDEALGHDPTVSIMRCGEKYQLRVQLPDGRQQRVFMESSDHRSDERLLLIYSICCPAEPSFYESALRINAELSHGGLGIREIDGVPHFVMIDTYPRGTVDPEEVRKSVREIATRADAVENFLTGKDRN</sequence>
<organism evidence="9 10">
    <name type="scientific">Rubinisphaera brasiliensis (strain ATCC 49424 / DSM 5305 / JCM 21570 / IAM 15109 / NBRC 103401 / IFAM 1448)</name>
    <name type="common">Planctomyces brasiliensis</name>
    <dbReference type="NCBI Taxonomy" id="756272"/>
    <lineage>
        <taxon>Bacteria</taxon>
        <taxon>Pseudomonadati</taxon>
        <taxon>Planctomycetota</taxon>
        <taxon>Planctomycetia</taxon>
        <taxon>Planctomycetales</taxon>
        <taxon>Planctomycetaceae</taxon>
        <taxon>Rubinisphaera</taxon>
    </lineage>
</organism>
<dbReference type="KEGG" id="pbs:Plabr_2787"/>
<dbReference type="OrthoDB" id="6111975at2"/>
<dbReference type="EMBL" id="CP002546">
    <property type="protein sequence ID" value="ADY60386.1"/>
    <property type="molecule type" value="Genomic_DNA"/>
</dbReference>
<proteinExistence type="predicted"/>
<dbReference type="InterPro" id="IPR030616">
    <property type="entry name" value="Aur-like"/>
</dbReference>
<evidence type="ECO:0000313" key="9">
    <source>
        <dbReference type="EMBL" id="ADY60386.1"/>
    </source>
</evidence>
<accession>F0STC4</accession>
<dbReference type="EC" id="2.7.11.25" evidence="9"/>
<keyword evidence="1 9" id="KW-0723">Serine/threonine-protein kinase</keyword>
<evidence type="ECO:0000256" key="4">
    <source>
        <dbReference type="ARBA" id="ARBA00022777"/>
    </source>
</evidence>
<dbReference type="Pfam" id="PF00069">
    <property type="entry name" value="Pkinase"/>
    <property type="match status" value="1"/>
</dbReference>
<dbReference type="AlphaFoldDB" id="F0STC4"/>
<dbReference type="GO" id="GO:0004674">
    <property type="term" value="F:protein serine/threonine kinase activity"/>
    <property type="evidence" value="ECO:0007669"/>
    <property type="project" value="UniProtKB-KW"/>
</dbReference>
<evidence type="ECO:0000313" key="10">
    <source>
        <dbReference type="Proteomes" id="UP000006860"/>
    </source>
</evidence>
<keyword evidence="5 6" id="KW-0067">ATP-binding</keyword>
<feature type="compositionally biased region" description="Polar residues" evidence="7">
    <location>
        <begin position="1"/>
        <end position="24"/>
    </location>
</feature>
<dbReference type="PROSITE" id="PS50011">
    <property type="entry name" value="PROTEIN_KINASE_DOM"/>
    <property type="match status" value="1"/>
</dbReference>
<dbReference type="InterPro" id="IPR011009">
    <property type="entry name" value="Kinase-like_dom_sf"/>
</dbReference>
<evidence type="ECO:0000256" key="7">
    <source>
        <dbReference type="SAM" id="MobiDB-lite"/>
    </source>
</evidence>
<evidence type="ECO:0000256" key="2">
    <source>
        <dbReference type="ARBA" id="ARBA00022679"/>
    </source>
</evidence>